<comment type="catalytic activity">
    <reaction evidence="2">
        <text>oxidized coenzyme F420-(gamma-L-Glu)(n) + a quinol + H(+) = reduced coenzyme F420-(gamma-L-Glu)(n) + a quinone</text>
        <dbReference type="Rhea" id="RHEA:39663"/>
        <dbReference type="Rhea" id="RHEA-COMP:12939"/>
        <dbReference type="Rhea" id="RHEA-COMP:14378"/>
        <dbReference type="ChEBI" id="CHEBI:15378"/>
        <dbReference type="ChEBI" id="CHEBI:24646"/>
        <dbReference type="ChEBI" id="CHEBI:132124"/>
        <dbReference type="ChEBI" id="CHEBI:133980"/>
        <dbReference type="ChEBI" id="CHEBI:139511"/>
    </reaction>
</comment>
<dbReference type="InterPro" id="IPR012349">
    <property type="entry name" value="Split_barrel_FMN-bd"/>
</dbReference>
<evidence type="ECO:0000313" key="4">
    <source>
        <dbReference type="Proteomes" id="UP001143304"/>
    </source>
</evidence>
<dbReference type="PANTHER" id="PTHR39428:SF3">
    <property type="entry name" value="DEAZAFLAVIN-DEPENDENT NITROREDUCTASE"/>
    <property type="match status" value="1"/>
</dbReference>
<name>A0ABT3T8I4_9GAMM</name>
<sequence>MAGEIKPFTPGQEKFGGWIIGKVGRWQTTVYELTGGRLWNTFLGGPVAILTVTGRKTGRVRKIPLLYLKQGDDVVMTASKGGMSKLPVWYHNVVAADTVDIQVGADKKTYRMREATPEEEVGLWPQLEAMYPDYKDYRARTEGVRSIPILIFSPA</sequence>
<dbReference type="RefSeq" id="WP_279249496.1">
    <property type="nucleotide sequence ID" value="NZ_SHNO01000001.1"/>
</dbReference>
<dbReference type="Gene3D" id="2.30.110.10">
    <property type="entry name" value="Electron Transport, Fmn-binding Protein, Chain A"/>
    <property type="match status" value="1"/>
</dbReference>
<keyword evidence="4" id="KW-1185">Reference proteome</keyword>
<evidence type="ECO:0000256" key="2">
    <source>
        <dbReference type="ARBA" id="ARBA00049106"/>
    </source>
</evidence>
<organism evidence="3 4">
    <name type="scientific">Candidatus Marimicrobium litorale</name>
    <dbReference type="NCBI Taxonomy" id="2518991"/>
    <lineage>
        <taxon>Bacteria</taxon>
        <taxon>Pseudomonadati</taxon>
        <taxon>Pseudomonadota</taxon>
        <taxon>Gammaproteobacteria</taxon>
        <taxon>Cellvibrionales</taxon>
        <taxon>Halieaceae</taxon>
        <taxon>Marimicrobium</taxon>
    </lineage>
</organism>
<evidence type="ECO:0000256" key="1">
    <source>
        <dbReference type="ARBA" id="ARBA00008710"/>
    </source>
</evidence>
<comment type="caution">
    <text evidence="3">The sequence shown here is derived from an EMBL/GenBank/DDBJ whole genome shotgun (WGS) entry which is preliminary data.</text>
</comment>
<dbReference type="PANTHER" id="PTHR39428">
    <property type="entry name" value="F420H(2)-DEPENDENT QUINONE REDUCTASE RV1261C"/>
    <property type="match status" value="1"/>
</dbReference>
<gene>
    <name evidence="3" type="ORF">EYC82_10535</name>
</gene>
<accession>A0ABT3T8I4</accession>
<protein>
    <submittedName>
        <fullName evidence="3">Nitroreductase family deazaflavin-dependent oxidoreductase</fullName>
    </submittedName>
</protein>
<dbReference type="NCBIfam" id="TIGR00026">
    <property type="entry name" value="hi_GC_TIGR00026"/>
    <property type="match status" value="1"/>
</dbReference>
<comment type="similarity">
    <text evidence="1">Belongs to the F420H(2)-dependent quinone reductase family.</text>
</comment>
<dbReference type="InterPro" id="IPR004378">
    <property type="entry name" value="F420H2_quin_Rdtase"/>
</dbReference>
<evidence type="ECO:0000313" key="3">
    <source>
        <dbReference type="EMBL" id="MCX2977789.1"/>
    </source>
</evidence>
<proteinExistence type="inferred from homology"/>
<dbReference type="Proteomes" id="UP001143304">
    <property type="component" value="Unassembled WGS sequence"/>
</dbReference>
<reference evidence="3" key="1">
    <citation type="submission" date="2019-02" db="EMBL/GenBank/DDBJ databases">
        <authorList>
            <person name="Li S.-H."/>
        </authorList>
    </citation>
    <scope>NUCLEOTIDE SEQUENCE</scope>
    <source>
        <strain evidence="3">IMCC11814</strain>
    </source>
</reference>
<dbReference type="Pfam" id="PF04075">
    <property type="entry name" value="F420H2_quin_red"/>
    <property type="match status" value="1"/>
</dbReference>
<dbReference type="EMBL" id="SHNO01000001">
    <property type="protein sequence ID" value="MCX2977789.1"/>
    <property type="molecule type" value="Genomic_DNA"/>
</dbReference>